<evidence type="ECO:0000313" key="1">
    <source>
        <dbReference type="EMBL" id="SEL03158.1"/>
    </source>
</evidence>
<dbReference type="Proteomes" id="UP000199214">
    <property type="component" value="Unassembled WGS sequence"/>
</dbReference>
<evidence type="ECO:0008006" key="3">
    <source>
        <dbReference type="Google" id="ProtNLM"/>
    </source>
</evidence>
<dbReference type="AlphaFoldDB" id="A0A1H7LWQ2"/>
<proteinExistence type="predicted"/>
<dbReference type="RefSeq" id="WP_093004518.1">
    <property type="nucleotide sequence ID" value="NZ_FNZZ01000002.1"/>
</dbReference>
<dbReference type="STRING" id="1855283.SAMN05216382_1327"/>
<sequence length="121" mass="13418">MRRRRPLDVMVIEQSLDPELPLSLYERLRTAMTIRSVPHGAQAMRLIEAGDDPDIIVVDRRAPGIDLRAMQRLLQQRTDRAEAAISLIDGGRALIHVGDSAEPIALLHDLGTLHEPGEDDG</sequence>
<protein>
    <recommendedName>
        <fullName evidence="3">Response regulatory domain-containing protein</fullName>
    </recommendedName>
</protein>
<organism evidence="1 2">
    <name type="scientific">Sphingomonas palmae</name>
    <dbReference type="NCBI Taxonomy" id="1855283"/>
    <lineage>
        <taxon>Bacteria</taxon>
        <taxon>Pseudomonadati</taxon>
        <taxon>Pseudomonadota</taxon>
        <taxon>Alphaproteobacteria</taxon>
        <taxon>Sphingomonadales</taxon>
        <taxon>Sphingomonadaceae</taxon>
        <taxon>Sphingomonas</taxon>
    </lineage>
</organism>
<dbReference type="SUPFAM" id="SSF52172">
    <property type="entry name" value="CheY-like"/>
    <property type="match status" value="1"/>
</dbReference>
<gene>
    <name evidence="1" type="ORF">SAMN05216382_1327</name>
</gene>
<keyword evidence="2" id="KW-1185">Reference proteome</keyword>
<dbReference type="InterPro" id="IPR011006">
    <property type="entry name" value="CheY-like_superfamily"/>
</dbReference>
<name>A0A1H7LWQ2_9SPHN</name>
<accession>A0A1H7LWQ2</accession>
<evidence type="ECO:0000313" key="2">
    <source>
        <dbReference type="Proteomes" id="UP000199214"/>
    </source>
</evidence>
<dbReference type="EMBL" id="FNZZ01000002">
    <property type="protein sequence ID" value="SEL03158.1"/>
    <property type="molecule type" value="Genomic_DNA"/>
</dbReference>
<dbReference type="OrthoDB" id="9800897at2"/>
<reference evidence="2" key="1">
    <citation type="submission" date="2016-10" db="EMBL/GenBank/DDBJ databases">
        <authorList>
            <person name="Varghese N."/>
            <person name="Submissions S."/>
        </authorList>
    </citation>
    <scope>NUCLEOTIDE SEQUENCE [LARGE SCALE GENOMIC DNA]</scope>
    <source>
        <strain evidence="2">JS21-1</strain>
    </source>
</reference>